<keyword evidence="3" id="KW-0645">Protease</keyword>
<organism evidence="8 9">
    <name type="scientific">Sphingobacterium zeae</name>
    <dbReference type="NCBI Taxonomy" id="1776859"/>
    <lineage>
        <taxon>Bacteria</taxon>
        <taxon>Pseudomonadati</taxon>
        <taxon>Bacteroidota</taxon>
        <taxon>Sphingobacteriia</taxon>
        <taxon>Sphingobacteriales</taxon>
        <taxon>Sphingobacteriaceae</taxon>
        <taxon>Sphingobacterium</taxon>
    </lineage>
</organism>
<sequence>METRLCASGCLIISDKKMSKIPDFLKVGDKVAIVCPASFIRGSIDVGLKTLEGWGLEVVVGETVSTSYHQFAGQDSLRAADLQWALDDPSIKAVFAARGGYGCVRIVDEIDFSNFEKHPKWLVGFSDITVLHSHIQRNFKVATIHGQMPKSFETGTEASLETLKNALFGHNMDFAYEQTLFPNRAGKGEGKLVGGNLAILLSVLASDSDVNYKNKILFIEDVGEAYYSIDRMLWALKRAGKLKKLSGLIVGGFSAMKDNDPAFGQSVEEIVWDKVKEYDFPVAFAYPAGHIDDNHALVLGRKVELKTTANAVQLTYL</sequence>
<evidence type="ECO:0000259" key="7">
    <source>
        <dbReference type="Pfam" id="PF17676"/>
    </source>
</evidence>
<dbReference type="EMBL" id="JAUTBA010000001">
    <property type="protein sequence ID" value="MDQ1148211.1"/>
    <property type="molecule type" value="Genomic_DNA"/>
</dbReference>
<dbReference type="EC" id="3.4.17.13" evidence="8"/>
<dbReference type="Pfam" id="PF02016">
    <property type="entry name" value="Peptidase_S66"/>
    <property type="match status" value="1"/>
</dbReference>
<dbReference type="InterPro" id="IPR003507">
    <property type="entry name" value="S66_fam"/>
</dbReference>
<protein>
    <submittedName>
        <fullName evidence="8">Muramoyltetrapeptide carboxypeptidase</fullName>
        <ecNumber evidence="8">3.4.17.13</ecNumber>
    </submittedName>
</protein>
<dbReference type="PANTHER" id="PTHR30237">
    <property type="entry name" value="MURAMOYLTETRAPEPTIDE CARBOXYPEPTIDASE"/>
    <property type="match status" value="1"/>
</dbReference>
<dbReference type="InterPro" id="IPR027461">
    <property type="entry name" value="Carboxypeptidase_A_C_sf"/>
</dbReference>
<feature type="domain" description="LD-carboxypeptidase N-terminal" evidence="6">
    <location>
        <begin position="31"/>
        <end position="146"/>
    </location>
</feature>
<comment type="caution">
    <text evidence="8">The sequence shown here is derived from an EMBL/GenBank/DDBJ whole genome shotgun (WGS) entry which is preliminary data.</text>
</comment>
<keyword evidence="2 8" id="KW-0121">Carboxypeptidase</keyword>
<dbReference type="InterPro" id="IPR027478">
    <property type="entry name" value="LdcA_N"/>
</dbReference>
<dbReference type="PIRSF" id="PIRSF028757">
    <property type="entry name" value="LD-carboxypeptidase"/>
    <property type="match status" value="1"/>
</dbReference>
<evidence type="ECO:0000259" key="6">
    <source>
        <dbReference type="Pfam" id="PF02016"/>
    </source>
</evidence>
<proteinExistence type="inferred from homology"/>
<evidence type="ECO:0000313" key="8">
    <source>
        <dbReference type="EMBL" id="MDQ1148211.1"/>
    </source>
</evidence>
<evidence type="ECO:0000313" key="9">
    <source>
        <dbReference type="Proteomes" id="UP001244640"/>
    </source>
</evidence>
<keyword evidence="9" id="KW-1185">Reference proteome</keyword>
<feature type="domain" description="LD-carboxypeptidase C-terminal" evidence="7">
    <location>
        <begin position="189"/>
        <end position="305"/>
    </location>
</feature>
<dbReference type="SUPFAM" id="SSF52317">
    <property type="entry name" value="Class I glutamine amidotransferase-like"/>
    <property type="match status" value="1"/>
</dbReference>
<keyword evidence="4 8" id="KW-0378">Hydrolase</keyword>
<dbReference type="InterPro" id="IPR029062">
    <property type="entry name" value="Class_I_gatase-like"/>
</dbReference>
<evidence type="ECO:0000256" key="4">
    <source>
        <dbReference type="ARBA" id="ARBA00022801"/>
    </source>
</evidence>
<dbReference type="SUPFAM" id="SSF141986">
    <property type="entry name" value="LD-carboxypeptidase A C-terminal domain-like"/>
    <property type="match status" value="1"/>
</dbReference>
<dbReference type="Gene3D" id="3.40.50.10740">
    <property type="entry name" value="Class I glutamine amidotransferase-like"/>
    <property type="match status" value="1"/>
</dbReference>
<accession>A0ABU0U1Q2</accession>
<evidence type="ECO:0000256" key="3">
    <source>
        <dbReference type="ARBA" id="ARBA00022670"/>
    </source>
</evidence>
<gene>
    <name evidence="8" type="ORF">QE382_000195</name>
</gene>
<evidence type="ECO:0000256" key="2">
    <source>
        <dbReference type="ARBA" id="ARBA00022645"/>
    </source>
</evidence>
<evidence type="ECO:0000256" key="5">
    <source>
        <dbReference type="ARBA" id="ARBA00022825"/>
    </source>
</evidence>
<reference evidence="8 9" key="1">
    <citation type="submission" date="2023-07" db="EMBL/GenBank/DDBJ databases">
        <title>Functional and genomic diversity of the sorghum phyllosphere microbiome.</title>
        <authorList>
            <person name="Shade A."/>
        </authorList>
    </citation>
    <scope>NUCLEOTIDE SEQUENCE [LARGE SCALE GENOMIC DNA]</scope>
    <source>
        <strain evidence="8 9">SORGH_AS_0892</strain>
    </source>
</reference>
<evidence type="ECO:0000256" key="1">
    <source>
        <dbReference type="ARBA" id="ARBA00010233"/>
    </source>
</evidence>
<dbReference type="InterPro" id="IPR040449">
    <property type="entry name" value="Peptidase_S66_N"/>
</dbReference>
<keyword evidence="5" id="KW-0720">Serine protease</keyword>
<dbReference type="Gene3D" id="3.50.30.60">
    <property type="entry name" value="LD-carboxypeptidase A C-terminal domain-like"/>
    <property type="match status" value="1"/>
</dbReference>
<dbReference type="PANTHER" id="PTHR30237:SF2">
    <property type="entry name" value="MUREIN TETRAPEPTIDE CARBOXYPEPTIDASE"/>
    <property type="match status" value="1"/>
</dbReference>
<comment type="similarity">
    <text evidence="1">Belongs to the peptidase S66 family.</text>
</comment>
<dbReference type="Proteomes" id="UP001244640">
    <property type="component" value="Unassembled WGS sequence"/>
</dbReference>
<dbReference type="CDD" id="cd07025">
    <property type="entry name" value="Peptidase_S66"/>
    <property type="match status" value="1"/>
</dbReference>
<dbReference type="Pfam" id="PF17676">
    <property type="entry name" value="Peptidase_S66C"/>
    <property type="match status" value="1"/>
</dbReference>
<dbReference type="GO" id="GO:0106415">
    <property type="term" value="F:muramoyltetrapeptide carboxypeptidase activity"/>
    <property type="evidence" value="ECO:0007669"/>
    <property type="project" value="UniProtKB-EC"/>
</dbReference>
<name>A0ABU0U1Q2_9SPHI</name>
<dbReference type="InterPro" id="IPR040921">
    <property type="entry name" value="Peptidase_S66C"/>
</dbReference>